<dbReference type="OrthoDB" id="3745536at2759"/>
<feature type="non-terminal residue" evidence="1">
    <location>
        <position position="1"/>
    </location>
</feature>
<reference evidence="1" key="1">
    <citation type="journal article" date="2020" name="Stud. Mycol.">
        <title>101 Dothideomycetes genomes: a test case for predicting lifestyles and emergence of pathogens.</title>
        <authorList>
            <person name="Haridas S."/>
            <person name="Albert R."/>
            <person name="Binder M."/>
            <person name="Bloem J."/>
            <person name="Labutti K."/>
            <person name="Salamov A."/>
            <person name="Andreopoulos B."/>
            <person name="Baker S."/>
            <person name="Barry K."/>
            <person name="Bills G."/>
            <person name="Bluhm B."/>
            <person name="Cannon C."/>
            <person name="Castanera R."/>
            <person name="Culley D."/>
            <person name="Daum C."/>
            <person name="Ezra D."/>
            <person name="Gonzalez J."/>
            <person name="Henrissat B."/>
            <person name="Kuo A."/>
            <person name="Liang C."/>
            <person name="Lipzen A."/>
            <person name="Lutzoni F."/>
            <person name="Magnuson J."/>
            <person name="Mondo S."/>
            <person name="Nolan M."/>
            <person name="Ohm R."/>
            <person name="Pangilinan J."/>
            <person name="Park H.-J."/>
            <person name="Ramirez L."/>
            <person name="Alfaro M."/>
            <person name="Sun H."/>
            <person name="Tritt A."/>
            <person name="Yoshinaga Y."/>
            <person name="Zwiers L.-H."/>
            <person name="Turgeon B."/>
            <person name="Goodwin S."/>
            <person name="Spatafora J."/>
            <person name="Crous P."/>
            <person name="Grigoriev I."/>
        </authorList>
    </citation>
    <scope>NUCLEOTIDE SEQUENCE</scope>
    <source>
        <strain evidence="1">HMLAC05119</strain>
    </source>
</reference>
<sequence length="72" mass="7876">VPTNGLCIILAPILSGRTHSGLLDQRCEITVLLYSDHTFTSMNVMTYDVMARCVTVGPRMFIRSARTVGTCA</sequence>
<accession>A0A6A5R1Y8</accession>
<organism evidence="1 2">
    <name type="scientific">Ampelomyces quisqualis</name>
    <name type="common">Powdery mildew agent</name>
    <dbReference type="NCBI Taxonomy" id="50730"/>
    <lineage>
        <taxon>Eukaryota</taxon>
        <taxon>Fungi</taxon>
        <taxon>Dikarya</taxon>
        <taxon>Ascomycota</taxon>
        <taxon>Pezizomycotina</taxon>
        <taxon>Dothideomycetes</taxon>
        <taxon>Pleosporomycetidae</taxon>
        <taxon>Pleosporales</taxon>
        <taxon>Pleosporineae</taxon>
        <taxon>Phaeosphaeriaceae</taxon>
        <taxon>Ampelomyces</taxon>
    </lineage>
</organism>
<proteinExistence type="predicted"/>
<gene>
    <name evidence="1" type="ORF">BDU57DRAFT_437529</name>
</gene>
<evidence type="ECO:0000313" key="1">
    <source>
        <dbReference type="EMBL" id="KAF1921419.1"/>
    </source>
</evidence>
<name>A0A6A5R1Y8_AMPQU</name>
<dbReference type="Proteomes" id="UP000800096">
    <property type="component" value="Unassembled WGS sequence"/>
</dbReference>
<dbReference type="AlphaFoldDB" id="A0A6A5R1Y8"/>
<evidence type="ECO:0000313" key="2">
    <source>
        <dbReference type="Proteomes" id="UP000800096"/>
    </source>
</evidence>
<dbReference type="EMBL" id="ML979132">
    <property type="protein sequence ID" value="KAF1921419.1"/>
    <property type="molecule type" value="Genomic_DNA"/>
</dbReference>
<protein>
    <submittedName>
        <fullName evidence="1">Uncharacterized protein</fullName>
    </submittedName>
</protein>
<keyword evidence="2" id="KW-1185">Reference proteome</keyword>